<dbReference type="AlphaFoldDB" id="A0A813J6J2"/>
<sequence>MSPVDSFSACAWTREPGPSASSEGGSFRPASLKELLRCLTTLLPGMVGLGRRAVVLQICATKNAAMLAPQSPGNRPQRLGRRLTLVSRGCPPETAGAVGRRASDGKASGRLFARRSSRRSLEAPCFFPQGKLALLVLHLPVAPHAADLAGRALFGRCAARLAVVVAHSNSLVSVGADALAGLLKRSAMAAGWTEMARSFRWGPDALGGSGGIEPQVAEGPRVSGWMALARTGSAAHAAGSNNNNNNKAGSRAPWQLFCQSALGVVRYVRSTRWDRVAPHLSCTHCCLGVEAASLHLRGGTLQDWHCTEGSEGSAECTAQIRWRLSCERSVYSA</sequence>
<organism evidence="1 2">
    <name type="scientific">Polarella glacialis</name>
    <name type="common">Dinoflagellate</name>
    <dbReference type="NCBI Taxonomy" id="89957"/>
    <lineage>
        <taxon>Eukaryota</taxon>
        <taxon>Sar</taxon>
        <taxon>Alveolata</taxon>
        <taxon>Dinophyceae</taxon>
        <taxon>Suessiales</taxon>
        <taxon>Suessiaceae</taxon>
        <taxon>Polarella</taxon>
    </lineage>
</organism>
<gene>
    <name evidence="1" type="ORF">PGLA2088_LOCUS16655</name>
</gene>
<evidence type="ECO:0000313" key="1">
    <source>
        <dbReference type="EMBL" id="CAE8667624.1"/>
    </source>
</evidence>
<dbReference type="EMBL" id="CAJNNW010021227">
    <property type="protein sequence ID" value="CAE8667624.1"/>
    <property type="molecule type" value="Genomic_DNA"/>
</dbReference>
<evidence type="ECO:0000313" key="2">
    <source>
        <dbReference type="Proteomes" id="UP000626109"/>
    </source>
</evidence>
<dbReference type="Proteomes" id="UP000626109">
    <property type="component" value="Unassembled WGS sequence"/>
</dbReference>
<protein>
    <submittedName>
        <fullName evidence="1">Uncharacterized protein</fullName>
    </submittedName>
</protein>
<reference evidence="1" key="1">
    <citation type="submission" date="2021-02" db="EMBL/GenBank/DDBJ databases">
        <authorList>
            <person name="Dougan E. K."/>
            <person name="Rhodes N."/>
            <person name="Thang M."/>
            <person name="Chan C."/>
        </authorList>
    </citation>
    <scope>NUCLEOTIDE SEQUENCE</scope>
</reference>
<comment type="caution">
    <text evidence="1">The sequence shown here is derived from an EMBL/GenBank/DDBJ whole genome shotgun (WGS) entry which is preliminary data.</text>
</comment>
<accession>A0A813J6J2</accession>
<name>A0A813J6J2_POLGL</name>
<feature type="non-terminal residue" evidence="1">
    <location>
        <position position="333"/>
    </location>
</feature>
<proteinExistence type="predicted"/>